<evidence type="ECO:0000313" key="3">
    <source>
        <dbReference type="Proteomes" id="UP001256711"/>
    </source>
</evidence>
<evidence type="ECO:0000256" key="1">
    <source>
        <dbReference type="SAM" id="Phobius"/>
    </source>
</evidence>
<gene>
    <name evidence="2" type="ORF">P7H43_00850</name>
</gene>
<evidence type="ECO:0000313" key="2">
    <source>
        <dbReference type="EMBL" id="MDT2809044.1"/>
    </source>
</evidence>
<keyword evidence="1" id="KW-0812">Transmembrane</keyword>
<accession>A0AAW8TVH3</accession>
<reference evidence="2" key="1">
    <citation type="submission" date="2023-03" db="EMBL/GenBank/DDBJ databases">
        <authorList>
            <person name="Shen W."/>
            <person name="Cai J."/>
        </authorList>
    </citation>
    <scope>NUCLEOTIDE SEQUENCE</scope>
    <source>
        <strain evidence="2">B226-2</strain>
    </source>
</reference>
<feature type="transmembrane region" description="Helical" evidence="1">
    <location>
        <begin position="77"/>
        <end position="95"/>
    </location>
</feature>
<keyword evidence="1" id="KW-1133">Transmembrane helix</keyword>
<keyword evidence="1" id="KW-0472">Membrane</keyword>
<proteinExistence type="predicted"/>
<dbReference type="Proteomes" id="UP001256711">
    <property type="component" value="Unassembled WGS sequence"/>
</dbReference>
<feature type="transmembrane region" description="Helical" evidence="1">
    <location>
        <begin position="45"/>
        <end position="65"/>
    </location>
</feature>
<dbReference type="EMBL" id="JARQBJ010000001">
    <property type="protein sequence ID" value="MDT2809044.1"/>
    <property type="molecule type" value="Genomic_DNA"/>
</dbReference>
<dbReference type="RefSeq" id="WP_278529626.1">
    <property type="nucleotide sequence ID" value="NZ_CAJJLU010000001.1"/>
</dbReference>
<feature type="transmembrane region" description="Helical" evidence="1">
    <location>
        <begin position="20"/>
        <end position="39"/>
    </location>
</feature>
<name>A0AAW8TVH3_9ENTE</name>
<organism evidence="2 3">
    <name type="scientific">Enterococcus asini</name>
    <dbReference type="NCBI Taxonomy" id="57732"/>
    <lineage>
        <taxon>Bacteria</taxon>
        <taxon>Bacillati</taxon>
        <taxon>Bacillota</taxon>
        <taxon>Bacilli</taxon>
        <taxon>Lactobacillales</taxon>
        <taxon>Enterococcaceae</taxon>
        <taxon>Enterococcus</taxon>
    </lineage>
</organism>
<sequence>MREESRDIPMIKFNWKSASLLLVASLFGGAIMPYIFYLLHWDDKLAVMIFLPISLALVLSINQYFFNTKQGFGKHFVRMFLIASLVFALLAYVWLYQGIIF</sequence>
<comment type="caution">
    <text evidence="2">The sequence shown here is derived from an EMBL/GenBank/DDBJ whole genome shotgun (WGS) entry which is preliminary data.</text>
</comment>
<dbReference type="AlphaFoldDB" id="A0AAW8TVH3"/>
<protein>
    <submittedName>
        <fullName evidence="2">Uncharacterized protein</fullName>
    </submittedName>
</protein>